<dbReference type="PANTHER" id="PTHR45138">
    <property type="entry name" value="REGULATORY COMPONENTS OF SENSORY TRANSDUCTION SYSTEM"/>
    <property type="match status" value="1"/>
</dbReference>
<dbReference type="NCBIfam" id="TIGR00254">
    <property type="entry name" value="GGDEF"/>
    <property type="match status" value="1"/>
</dbReference>
<evidence type="ECO:0000313" key="6">
    <source>
        <dbReference type="Proteomes" id="UP000634667"/>
    </source>
</evidence>
<name>A0ABQ2WPY4_9ALTE</name>
<dbReference type="CDD" id="cd01949">
    <property type="entry name" value="GGDEF"/>
    <property type="match status" value="1"/>
</dbReference>
<dbReference type="EC" id="2.7.7.65" evidence="1"/>
<feature type="transmembrane region" description="Helical" evidence="3">
    <location>
        <begin position="49"/>
        <end position="66"/>
    </location>
</feature>
<reference evidence="6" key="1">
    <citation type="journal article" date="2019" name="Int. J. Syst. Evol. Microbiol.">
        <title>The Global Catalogue of Microorganisms (GCM) 10K type strain sequencing project: providing services to taxonomists for standard genome sequencing and annotation.</title>
        <authorList>
            <consortium name="The Broad Institute Genomics Platform"/>
            <consortium name="The Broad Institute Genome Sequencing Center for Infectious Disease"/>
            <person name="Wu L."/>
            <person name="Ma J."/>
        </authorList>
    </citation>
    <scope>NUCLEOTIDE SEQUENCE [LARGE SCALE GENOMIC DNA]</scope>
    <source>
        <strain evidence="6">KCTC 23723</strain>
    </source>
</reference>
<evidence type="ECO:0000256" key="3">
    <source>
        <dbReference type="SAM" id="Phobius"/>
    </source>
</evidence>
<comment type="caution">
    <text evidence="5">The sequence shown here is derived from an EMBL/GenBank/DDBJ whole genome shotgun (WGS) entry which is preliminary data.</text>
</comment>
<comment type="catalytic activity">
    <reaction evidence="2">
        <text>2 GTP = 3',3'-c-di-GMP + 2 diphosphate</text>
        <dbReference type="Rhea" id="RHEA:24898"/>
        <dbReference type="ChEBI" id="CHEBI:33019"/>
        <dbReference type="ChEBI" id="CHEBI:37565"/>
        <dbReference type="ChEBI" id="CHEBI:58805"/>
        <dbReference type="EC" id="2.7.7.65"/>
    </reaction>
</comment>
<feature type="transmembrane region" description="Helical" evidence="3">
    <location>
        <begin position="78"/>
        <end position="101"/>
    </location>
</feature>
<dbReference type="Gene3D" id="3.30.70.270">
    <property type="match status" value="1"/>
</dbReference>
<accession>A0ABQ2WPY4</accession>
<sequence>MLALSLGVSKLPSKLDWFDILGEGIVLLVALLWLTLIISSRPAGRVTEWLYYGSLLLVCSFFLDFIDEFVRYPDHIRIMSWLESLPAPIGMLLLTYGLVGWHREQRIINRQLQGRERFLRDHRLLDPLTQVYGLEYLYAVLMRDLELHQAKQQPLCLAMLNIQQFAAFNRRYGVAAGDAYLVALSEQLCSQLRASDILCRYAGDRFVMLLANTNQQQAEIFVQHVQQHLANLPALHETLALDIVACDVSTLSAMEALRQTEHALNSLKSPRYPLTMHMAQG</sequence>
<dbReference type="InterPro" id="IPR029787">
    <property type="entry name" value="Nucleotide_cyclase"/>
</dbReference>
<keyword evidence="3" id="KW-0472">Membrane</keyword>
<dbReference type="InterPro" id="IPR050469">
    <property type="entry name" value="Diguanylate_Cyclase"/>
</dbReference>
<evidence type="ECO:0000259" key="4">
    <source>
        <dbReference type="PROSITE" id="PS50887"/>
    </source>
</evidence>
<keyword evidence="3" id="KW-0812">Transmembrane</keyword>
<dbReference type="SMART" id="SM00267">
    <property type="entry name" value="GGDEF"/>
    <property type="match status" value="1"/>
</dbReference>
<dbReference type="EMBL" id="BMYR01000006">
    <property type="protein sequence ID" value="GGW61683.1"/>
    <property type="molecule type" value="Genomic_DNA"/>
</dbReference>
<dbReference type="Pfam" id="PF00990">
    <property type="entry name" value="GGDEF"/>
    <property type="match status" value="1"/>
</dbReference>
<dbReference type="PANTHER" id="PTHR45138:SF9">
    <property type="entry name" value="DIGUANYLATE CYCLASE DGCM-RELATED"/>
    <property type="match status" value="1"/>
</dbReference>
<keyword evidence="3" id="KW-1133">Transmembrane helix</keyword>
<keyword evidence="6" id="KW-1185">Reference proteome</keyword>
<evidence type="ECO:0000313" key="5">
    <source>
        <dbReference type="EMBL" id="GGW61683.1"/>
    </source>
</evidence>
<evidence type="ECO:0000256" key="1">
    <source>
        <dbReference type="ARBA" id="ARBA00012528"/>
    </source>
</evidence>
<organism evidence="5 6">
    <name type="scientific">Alishewanella tabrizica</name>
    <dbReference type="NCBI Taxonomy" id="671278"/>
    <lineage>
        <taxon>Bacteria</taxon>
        <taxon>Pseudomonadati</taxon>
        <taxon>Pseudomonadota</taxon>
        <taxon>Gammaproteobacteria</taxon>
        <taxon>Alteromonadales</taxon>
        <taxon>Alteromonadaceae</taxon>
        <taxon>Alishewanella</taxon>
    </lineage>
</organism>
<gene>
    <name evidence="5" type="ORF">GCM10008111_17340</name>
</gene>
<dbReference type="Proteomes" id="UP000634667">
    <property type="component" value="Unassembled WGS sequence"/>
</dbReference>
<feature type="transmembrane region" description="Helical" evidence="3">
    <location>
        <begin position="20"/>
        <end position="37"/>
    </location>
</feature>
<dbReference type="PROSITE" id="PS50887">
    <property type="entry name" value="GGDEF"/>
    <property type="match status" value="1"/>
</dbReference>
<proteinExistence type="predicted"/>
<dbReference type="InterPro" id="IPR043128">
    <property type="entry name" value="Rev_trsase/Diguanyl_cyclase"/>
</dbReference>
<evidence type="ECO:0000256" key="2">
    <source>
        <dbReference type="ARBA" id="ARBA00034247"/>
    </source>
</evidence>
<protein>
    <recommendedName>
        <fullName evidence="1">diguanylate cyclase</fullName>
        <ecNumber evidence="1">2.7.7.65</ecNumber>
    </recommendedName>
</protein>
<dbReference type="InterPro" id="IPR000160">
    <property type="entry name" value="GGDEF_dom"/>
</dbReference>
<dbReference type="SUPFAM" id="SSF55073">
    <property type="entry name" value="Nucleotide cyclase"/>
    <property type="match status" value="1"/>
</dbReference>
<feature type="domain" description="GGDEF" evidence="4">
    <location>
        <begin position="153"/>
        <end position="281"/>
    </location>
</feature>